<dbReference type="EMBL" id="JAKNDE010000021">
    <property type="protein sequence ID" value="MCG5034799.1"/>
    <property type="molecule type" value="Genomic_DNA"/>
</dbReference>
<proteinExistence type="predicted"/>
<dbReference type="Proteomes" id="UP000473323">
    <property type="component" value="Unassembled WGS sequence"/>
</dbReference>
<organism evidence="2 3">
    <name type="scientific">Blautia massiliensis</name>
    <name type="common">ex Durand et al. 2017</name>
    <dbReference type="NCBI Taxonomy" id="1737424"/>
    <lineage>
        <taxon>Bacteria</taxon>
        <taxon>Bacillati</taxon>
        <taxon>Bacillota</taxon>
        <taxon>Clostridia</taxon>
        <taxon>Lachnospirales</taxon>
        <taxon>Lachnospiraceae</taxon>
        <taxon>Blautia</taxon>
    </lineage>
</organism>
<gene>
    <name evidence="2" type="ORF">GT694_09810</name>
    <name evidence="1" type="ORF">L0P48_14485</name>
</gene>
<reference evidence="2 3" key="1">
    <citation type="journal article" date="2019" name="Nat. Med.">
        <title>A library of human gut bacterial isolates paired with longitudinal multiomics data enables mechanistic microbiome research.</title>
        <authorList>
            <person name="Poyet M."/>
            <person name="Groussin M."/>
            <person name="Gibbons S.M."/>
            <person name="Avila-Pacheco J."/>
            <person name="Jiang X."/>
            <person name="Kearney S.M."/>
            <person name="Perrotta A.R."/>
            <person name="Berdy B."/>
            <person name="Zhao S."/>
            <person name="Lieberman T.D."/>
            <person name="Swanson P.K."/>
            <person name="Smith M."/>
            <person name="Roesemann S."/>
            <person name="Alexander J.E."/>
            <person name="Rich S.A."/>
            <person name="Livny J."/>
            <person name="Vlamakis H."/>
            <person name="Clish C."/>
            <person name="Bullock K."/>
            <person name="Deik A."/>
            <person name="Scott J."/>
            <person name="Pierce K.A."/>
            <person name="Xavier R.J."/>
            <person name="Alm E.J."/>
        </authorList>
    </citation>
    <scope>NUCLEOTIDE SEQUENCE [LARGE SCALE GENOMIC DNA]</scope>
    <source>
        <strain evidence="2 3">BIOML-A4</strain>
    </source>
</reference>
<evidence type="ECO:0000313" key="2">
    <source>
        <dbReference type="EMBL" id="MZL62335.1"/>
    </source>
</evidence>
<evidence type="ECO:0000313" key="3">
    <source>
        <dbReference type="Proteomes" id="UP000473323"/>
    </source>
</evidence>
<sequence>MMMWYNLYIPVGVINRLFLDGRSDEVQRVMTDVKWRQKLYDEYEL</sequence>
<comment type="caution">
    <text evidence="2">The sequence shown here is derived from an EMBL/GenBank/DDBJ whole genome shotgun (WGS) entry which is preliminary data.</text>
</comment>
<reference evidence="1" key="2">
    <citation type="submission" date="2022-01" db="EMBL/GenBank/DDBJ databases">
        <title>Collection of gut derived symbiotic bacterial strains cultured from healthy donors.</title>
        <authorList>
            <person name="Lin H."/>
            <person name="Kohout C."/>
            <person name="Waligurski E."/>
            <person name="Pamer E.G."/>
        </authorList>
    </citation>
    <scope>NUCLEOTIDE SEQUENCE</scope>
    <source>
        <strain evidence="1">DFI.1.11</strain>
    </source>
</reference>
<dbReference type="EMBL" id="WWVT01000012">
    <property type="protein sequence ID" value="MZL62335.1"/>
    <property type="molecule type" value="Genomic_DNA"/>
</dbReference>
<dbReference type="Proteomes" id="UP001200089">
    <property type="component" value="Unassembled WGS sequence"/>
</dbReference>
<protein>
    <submittedName>
        <fullName evidence="2">Uncharacterized protein</fullName>
    </submittedName>
</protein>
<name>A0A6L8TDN4_9FIRM</name>
<dbReference type="RefSeq" id="WP_161209391.1">
    <property type="nucleotide sequence ID" value="NZ_CAXSKA010000001.1"/>
</dbReference>
<accession>A0A6L8TDN4</accession>
<dbReference type="AlphaFoldDB" id="A0A6L8TDN4"/>
<evidence type="ECO:0000313" key="1">
    <source>
        <dbReference type="EMBL" id="MCG5034799.1"/>
    </source>
</evidence>